<dbReference type="STRING" id="1618563.UU12_C0015G0007"/>
<gene>
    <name evidence="1" type="ORF">UU12_C0015G0007</name>
</gene>
<dbReference type="Pfam" id="PF13578">
    <property type="entry name" value="Methyltransf_24"/>
    <property type="match status" value="1"/>
</dbReference>
<dbReference type="InterPro" id="IPR029063">
    <property type="entry name" value="SAM-dependent_MTases_sf"/>
</dbReference>
<organism evidence="1 2">
    <name type="scientific">Candidatus Woesebacteria bacterium GW2011_GWA2_40_7b</name>
    <dbReference type="NCBI Taxonomy" id="1618563"/>
    <lineage>
        <taxon>Bacteria</taxon>
        <taxon>Candidatus Woeseibacteriota</taxon>
    </lineage>
</organism>
<dbReference type="SUPFAM" id="SSF53335">
    <property type="entry name" value="S-adenosyl-L-methionine-dependent methyltransferases"/>
    <property type="match status" value="1"/>
</dbReference>
<sequence>MLYRELLKKITASLIGLYKIQKGDLGYYDGFNYWQKVGFHIIPNHYYHPIPDTSKLKISDFGEKSMIGINTNDKTQLEVLRKLDEFKNEYKTFKNFSKAVNAQNDSNFYLNNMAFDGIDALSYYGMIRHLRPKTVLEIGSGWSTKIAASACLKNGNTKLISIEPYPQPILTKGFPGFSKLIKRKVENVPLKIFESLEADDILFIDSSHVVRIGGDVNYIFFEVLPRLKKGVYIHVHDIFLPYDYPKDWVLKERRFWSEQYLLHAFLLFNNAFEIVFARGYMNEKYPKKVKAVFSDMVPIGGGSFWMRKIK</sequence>
<evidence type="ECO:0000313" key="2">
    <source>
        <dbReference type="Proteomes" id="UP000034562"/>
    </source>
</evidence>
<evidence type="ECO:0008006" key="3">
    <source>
        <dbReference type="Google" id="ProtNLM"/>
    </source>
</evidence>
<accession>A0A0G0T7V5</accession>
<comment type="caution">
    <text evidence="1">The sequence shown here is derived from an EMBL/GenBank/DDBJ whole genome shotgun (WGS) entry which is preliminary data.</text>
</comment>
<evidence type="ECO:0000313" key="1">
    <source>
        <dbReference type="EMBL" id="KKR70871.1"/>
    </source>
</evidence>
<dbReference type="Gene3D" id="3.40.50.150">
    <property type="entry name" value="Vaccinia Virus protein VP39"/>
    <property type="match status" value="1"/>
</dbReference>
<proteinExistence type="predicted"/>
<dbReference type="EMBL" id="LBZK01000015">
    <property type="protein sequence ID" value="KKR70871.1"/>
    <property type="molecule type" value="Genomic_DNA"/>
</dbReference>
<name>A0A0G0T7V5_9BACT</name>
<dbReference type="Proteomes" id="UP000034562">
    <property type="component" value="Unassembled WGS sequence"/>
</dbReference>
<dbReference type="AlphaFoldDB" id="A0A0G0T7V5"/>
<protein>
    <recommendedName>
        <fullName evidence="3">Class I SAM-dependent methyltransferase</fullName>
    </recommendedName>
</protein>
<reference evidence="1 2" key="1">
    <citation type="journal article" date="2015" name="Nature">
        <title>rRNA introns, odd ribosomes, and small enigmatic genomes across a large radiation of phyla.</title>
        <authorList>
            <person name="Brown C.T."/>
            <person name="Hug L.A."/>
            <person name="Thomas B.C."/>
            <person name="Sharon I."/>
            <person name="Castelle C.J."/>
            <person name="Singh A."/>
            <person name="Wilkins M.J."/>
            <person name="Williams K.H."/>
            <person name="Banfield J.F."/>
        </authorList>
    </citation>
    <scope>NUCLEOTIDE SEQUENCE [LARGE SCALE GENOMIC DNA]</scope>
</reference>